<dbReference type="InterPro" id="IPR012338">
    <property type="entry name" value="Beta-lactam/transpept-like"/>
</dbReference>
<dbReference type="RefSeq" id="XP_024726887.1">
    <property type="nucleotide sequence ID" value="XM_024887634.1"/>
</dbReference>
<dbReference type="Gene3D" id="3.40.710.10">
    <property type="entry name" value="DD-peptidase/beta-lactamase superfamily"/>
    <property type="match status" value="1"/>
</dbReference>
<comment type="similarity">
    <text evidence="1">Belongs to the class-A beta-lactamase family.</text>
</comment>
<dbReference type="Pfam" id="PF00144">
    <property type="entry name" value="Beta-lactamase"/>
    <property type="match status" value="1"/>
</dbReference>
<sequence length="433" mass="47092">MHLFSHFNTAGISVSKLLKNHIKIFYSNSAISGRARKTATNNMEALTKFIDESTTPGTSTYVAPTIVGTVIAPGGKILWQHASGVGHKEGESVTADSVFWLASQSKLMCTVASLITVERGLIGLDDDVAEILPDLAALEVLDGGEDADGIPTTKPRQNKITLRLLLSHQSGVGYDAMPFSIFTWAQKTGLAFTTLDSTQKSMKICPLAFEPGTSWLYGAGIDWAGELVARLSKTTLEEFYKTNIWNPLGMIKSTYHPTKFRDSIVLPYLRNEVGELKLEPLPVPIEAPTETADHGVWSTPNDYVKLLGALLDGGGPILSQKSVDEIFTPQCLNPGALMEMVQGPYKPALGPSIPVDQKIDHGLAGLINHTDFPGRRPPGVLQWSGMPNLIWWVDRKTGIAATTFLQLMPVGDTIAGEFNVRFEEAVYQIFGPK</sequence>
<name>A0A2J6SGU5_9HELO</name>
<accession>A0A2J6SGU5</accession>
<dbReference type="PANTHER" id="PTHR43283:SF17">
    <property type="entry name" value="(LOVD), PUTATIVE (AFU_ORTHOLOGUE AFUA_5G00920)-RELATED"/>
    <property type="match status" value="1"/>
</dbReference>
<keyword evidence="5" id="KW-1185">Reference proteome</keyword>
<evidence type="ECO:0000256" key="1">
    <source>
        <dbReference type="ARBA" id="ARBA00009009"/>
    </source>
</evidence>
<dbReference type="STRING" id="1095630.A0A2J6SGU5"/>
<dbReference type="SUPFAM" id="SSF56601">
    <property type="entry name" value="beta-lactamase/transpeptidase-like"/>
    <property type="match status" value="1"/>
</dbReference>
<evidence type="ECO:0000313" key="4">
    <source>
        <dbReference type="EMBL" id="PMD49983.1"/>
    </source>
</evidence>
<dbReference type="GO" id="GO:0016787">
    <property type="term" value="F:hydrolase activity"/>
    <property type="evidence" value="ECO:0007669"/>
    <property type="project" value="UniProtKB-KW"/>
</dbReference>
<evidence type="ECO:0000259" key="3">
    <source>
        <dbReference type="Pfam" id="PF00144"/>
    </source>
</evidence>
<organism evidence="4 5">
    <name type="scientific">Hyaloscypha bicolor E</name>
    <dbReference type="NCBI Taxonomy" id="1095630"/>
    <lineage>
        <taxon>Eukaryota</taxon>
        <taxon>Fungi</taxon>
        <taxon>Dikarya</taxon>
        <taxon>Ascomycota</taxon>
        <taxon>Pezizomycotina</taxon>
        <taxon>Leotiomycetes</taxon>
        <taxon>Helotiales</taxon>
        <taxon>Hyaloscyphaceae</taxon>
        <taxon>Hyaloscypha</taxon>
        <taxon>Hyaloscypha bicolor</taxon>
    </lineage>
</organism>
<feature type="domain" description="Beta-lactamase-related" evidence="3">
    <location>
        <begin position="69"/>
        <end position="409"/>
    </location>
</feature>
<gene>
    <name evidence="4" type="ORF">K444DRAFT_670494</name>
</gene>
<evidence type="ECO:0000313" key="5">
    <source>
        <dbReference type="Proteomes" id="UP000235371"/>
    </source>
</evidence>
<dbReference type="GeneID" id="36595710"/>
<reference evidence="4 5" key="1">
    <citation type="submission" date="2016-04" db="EMBL/GenBank/DDBJ databases">
        <title>A degradative enzymes factory behind the ericoid mycorrhizal symbiosis.</title>
        <authorList>
            <consortium name="DOE Joint Genome Institute"/>
            <person name="Martino E."/>
            <person name="Morin E."/>
            <person name="Grelet G."/>
            <person name="Kuo A."/>
            <person name="Kohler A."/>
            <person name="Daghino S."/>
            <person name="Barry K."/>
            <person name="Choi C."/>
            <person name="Cichocki N."/>
            <person name="Clum A."/>
            <person name="Copeland A."/>
            <person name="Hainaut M."/>
            <person name="Haridas S."/>
            <person name="Labutti K."/>
            <person name="Lindquist E."/>
            <person name="Lipzen A."/>
            <person name="Khouja H.-R."/>
            <person name="Murat C."/>
            <person name="Ohm R."/>
            <person name="Olson A."/>
            <person name="Spatafora J."/>
            <person name="Veneault-Fourrey C."/>
            <person name="Henrissat B."/>
            <person name="Grigoriev I."/>
            <person name="Martin F."/>
            <person name="Perotto S."/>
        </authorList>
    </citation>
    <scope>NUCLEOTIDE SEQUENCE [LARGE SCALE GENOMIC DNA]</scope>
    <source>
        <strain evidence="4 5">E</strain>
    </source>
</reference>
<dbReference type="Proteomes" id="UP000235371">
    <property type="component" value="Unassembled WGS sequence"/>
</dbReference>
<dbReference type="InParanoid" id="A0A2J6SGU5"/>
<proteinExistence type="inferred from homology"/>
<dbReference type="InterPro" id="IPR050789">
    <property type="entry name" value="Diverse_Enzym_Activities"/>
</dbReference>
<dbReference type="InterPro" id="IPR001466">
    <property type="entry name" value="Beta-lactam-related"/>
</dbReference>
<dbReference type="OrthoDB" id="428260at2759"/>
<evidence type="ECO:0000256" key="2">
    <source>
        <dbReference type="ARBA" id="ARBA00022801"/>
    </source>
</evidence>
<keyword evidence="2" id="KW-0378">Hydrolase</keyword>
<dbReference type="EMBL" id="KZ613914">
    <property type="protein sequence ID" value="PMD49983.1"/>
    <property type="molecule type" value="Genomic_DNA"/>
</dbReference>
<dbReference type="PANTHER" id="PTHR43283">
    <property type="entry name" value="BETA-LACTAMASE-RELATED"/>
    <property type="match status" value="1"/>
</dbReference>
<protein>
    <submittedName>
        <fullName evidence="4">Beta-lactamase/transpeptidase-like protein</fullName>
    </submittedName>
</protein>
<dbReference type="AlphaFoldDB" id="A0A2J6SGU5"/>